<protein>
    <submittedName>
        <fullName evidence="2">Oxygen tolerance</fullName>
    </submittedName>
</protein>
<keyword evidence="1" id="KW-0812">Transmembrane</keyword>
<keyword evidence="1" id="KW-1133">Transmembrane helix</keyword>
<evidence type="ECO:0000313" key="2">
    <source>
        <dbReference type="EMBL" id="SHI90712.1"/>
    </source>
</evidence>
<organism evidence="2 3">
    <name type="scientific">Cruoricaptor ignavus</name>
    <dbReference type="NCBI Taxonomy" id="1118202"/>
    <lineage>
        <taxon>Bacteria</taxon>
        <taxon>Pseudomonadati</taxon>
        <taxon>Bacteroidota</taxon>
        <taxon>Flavobacteriia</taxon>
        <taxon>Flavobacteriales</taxon>
        <taxon>Weeksellaceae</taxon>
        <taxon>Cruoricaptor</taxon>
    </lineage>
</organism>
<gene>
    <name evidence="2" type="ORF">SAMN05443429_10645</name>
</gene>
<name>A0A1M6EZ51_9FLAO</name>
<evidence type="ECO:0000313" key="3">
    <source>
        <dbReference type="Proteomes" id="UP000184335"/>
    </source>
</evidence>
<dbReference type="InterPro" id="IPR025738">
    <property type="entry name" value="BatD"/>
</dbReference>
<dbReference type="Pfam" id="PF13584">
    <property type="entry name" value="BatD"/>
    <property type="match status" value="1"/>
</dbReference>
<reference evidence="2 3" key="1">
    <citation type="submission" date="2016-11" db="EMBL/GenBank/DDBJ databases">
        <authorList>
            <person name="Jaros S."/>
            <person name="Januszkiewicz K."/>
            <person name="Wedrychowicz H."/>
        </authorList>
    </citation>
    <scope>NUCLEOTIDE SEQUENCE [LARGE SCALE GENOMIC DNA]</scope>
    <source>
        <strain evidence="2 3">DSM 25479</strain>
    </source>
</reference>
<sequence length="577" mass="64953">MRGSLHFIFYLFFAGIAQGQVTLITAVKDREYRVGEQVTVNFVLRIEGQDLVQESPLYLPDFSKFQVVGNASERNAFIDPAKKIAVNQVVYQWVISPKNPGRQRIGSAMVDVSGVRYKTEPIDILVRENMAPEKPARQEGGQVHLAMHLNSKNTFENQPVVATVRAYSTDYNKLRNVGKVHWQAQSGVTVTPVSLEKAEIEQDEESKMASQVIAVLTIIPDKLGEIELNPVMAEYRTEQKPVKLFTNKQKLVVKTLPGKAPKTFDQTVGRYKMSLTGKNVRKKVPLNKPIDIYLKVSGEGNLSVDKLPGLLESDDYTFYKPKISTELIDTEMGKSGVYTAHYIVVPKKSGMLSIGTEGLTFFNPKRGEYKEISGKTLIVEVQEEAVGSNTAVMQRVNDYSNSVLQTVETPVLGTRKLIIDRDEGISWSTVLGNFGIFAVAAGALGAGFYYFRKSRAKVPQGEDSALSLAETEKLLRDRQAPDISADLEYLSKLIREGNIEEFFKTFYTMDFEVNEFLVRKYRQNTAQYLEDKYGYALAQRYAQLISRVKIEKYSPMREADTPAYLLEEAKDIFSQIK</sequence>
<dbReference type="STRING" id="1118202.SAMN05443429_10645"/>
<dbReference type="AlphaFoldDB" id="A0A1M6EZ51"/>
<dbReference type="PANTHER" id="PTHR40940:SF2">
    <property type="entry name" value="BATD"/>
    <property type="match status" value="1"/>
</dbReference>
<feature type="transmembrane region" description="Helical" evidence="1">
    <location>
        <begin position="425"/>
        <end position="451"/>
    </location>
</feature>
<dbReference type="Proteomes" id="UP000184335">
    <property type="component" value="Unassembled WGS sequence"/>
</dbReference>
<keyword evidence="1" id="KW-0472">Membrane</keyword>
<evidence type="ECO:0000256" key="1">
    <source>
        <dbReference type="SAM" id="Phobius"/>
    </source>
</evidence>
<dbReference type="EMBL" id="FQYI01000006">
    <property type="protein sequence ID" value="SHI90712.1"/>
    <property type="molecule type" value="Genomic_DNA"/>
</dbReference>
<dbReference type="PANTHER" id="PTHR40940">
    <property type="entry name" value="PROTEIN BATD-RELATED"/>
    <property type="match status" value="1"/>
</dbReference>
<keyword evidence="3" id="KW-1185">Reference proteome</keyword>
<accession>A0A1M6EZ51</accession>
<proteinExistence type="predicted"/>